<name>A0AAV1J289_9NEOP</name>
<sequence length="132" mass="15642">MPRISSDNPVRRRLFAPETPAEEARIDNLANILQESIFSDRLEKSKKWNFDFENEVPLDGIYEWHSCNDSSDWLGVSKIEQVDDQDSFLPMKIENEVTPRVKETIVPSIRKSLKRRMSFRVEKEIRRKITFE</sequence>
<evidence type="ECO:0000313" key="4">
    <source>
        <dbReference type="EMBL" id="CAK1542531.1"/>
    </source>
</evidence>
<dbReference type="Proteomes" id="UP001497472">
    <property type="component" value="Unassembled WGS sequence"/>
</dbReference>
<reference evidence="4 5" key="1">
    <citation type="submission" date="2023-11" db="EMBL/GenBank/DDBJ databases">
        <authorList>
            <person name="Okamura Y."/>
        </authorList>
    </citation>
    <scope>NUCLEOTIDE SEQUENCE [LARGE SCALE GENOMIC DNA]</scope>
</reference>
<dbReference type="InterPro" id="IPR044898">
    <property type="entry name" value="CDI_dom_sf"/>
</dbReference>
<accession>A0AAV1J289</accession>
<dbReference type="GO" id="GO:0051726">
    <property type="term" value="P:regulation of cell cycle"/>
    <property type="evidence" value="ECO:0007669"/>
    <property type="project" value="InterPro"/>
</dbReference>
<dbReference type="GO" id="GO:0004861">
    <property type="term" value="F:cyclin-dependent protein serine/threonine kinase inhibitor activity"/>
    <property type="evidence" value="ECO:0007669"/>
    <property type="project" value="InterPro"/>
</dbReference>
<evidence type="ECO:0000256" key="1">
    <source>
        <dbReference type="ARBA" id="ARBA00006726"/>
    </source>
</evidence>
<evidence type="ECO:0000313" key="5">
    <source>
        <dbReference type="Proteomes" id="UP001497472"/>
    </source>
</evidence>
<comment type="similarity">
    <text evidence="1">Belongs to the CDI family.</text>
</comment>
<dbReference type="GO" id="GO:0005634">
    <property type="term" value="C:nucleus"/>
    <property type="evidence" value="ECO:0007669"/>
    <property type="project" value="InterPro"/>
</dbReference>
<comment type="caution">
    <text evidence="4">The sequence shown here is derived from an EMBL/GenBank/DDBJ whole genome shotgun (WGS) entry which is preliminary data.</text>
</comment>
<dbReference type="Gene3D" id="4.10.365.10">
    <property type="entry name" value="p27"/>
    <property type="match status" value="1"/>
</dbReference>
<feature type="domain" description="Cyclin-dependent kinase inhibitor" evidence="3">
    <location>
        <begin position="32"/>
        <end position="65"/>
    </location>
</feature>
<evidence type="ECO:0000259" key="3">
    <source>
        <dbReference type="Pfam" id="PF02234"/>
    </source>
</evidence>
<gene>
    <name evidence="4" type="ORF">LNINA_LOCUS2419</name>
</gene>
<dbReference type="AlphaFoldDB" id="A0AAV1J289"/>
<proteinExistence type="inferred from homology"/>
<dbReference type="Pfam" id="PF02234">
    <property type="entry name" value="CDI"/>
    <property type="match status" value="1"/>
</dbReference>
<keyword evidence="2" id="KW-0649">Protein kinase inhibitor</keyword>
<keyword evidence="5" id="KW-1185">Reference proteome</keyword>
<protein>
    <recommendedName>
        <fullName evidence="3">Cyclin-dependent kinase inhibitor domain-containing protein</fullName>
    </recommendedName>
</protein>
<organism evidence="4 5">
    <name type="scientific">Leptosia nina</name>
    <dbReference type="NCBI Taxonomy" id="320188"/>
    <lineage>
        <taxon>Eukaryota</taxon>
        <taxon>Metazoa</taxon>
        <taxon>Ecdysozoa</taxon>
        <taxon>Arthropoda</taxon>
        <taxon>Hexapoda</taxon>
        <taxon>Insecta</taxon>
        <taxon>Pterygota</taxon>
        <taxon>Neoptera</taxon>
        <taxon>Endopterygota</taxon>
        <taxon>Lepidoptera</taxon>
        <taxon>Glossata</taxon>
        <taxon>Ditrysia</taxon>
        <taxon>Papilionoidea</taxon>
        <taxon>Pieridae</taxon>
        <taxon>Pierinae</taxon>
        <taxon>Leptosia</taxon>
    </lineage>
</organism>
<evidence type="ECO:0000256" key="2">
    <source>
        <dbReference type="ARBA" id="ARBA00023013"/>
    </source>
</evidence>
<dbReference type="EMBL" id="CAVLEF010000003">
    <property type="protein sequence ID" value="CAK1542531.1"/>
    <property type="molecule type" value="Genomic_DNA"/>
</dbReference>
<dbReference type="InterPro" id="IPR003175">
    <property type="entry name" value="CDI_dom"/>
</dbReference>